<proteinExistence type="predicted"/>
<organism evidence="1 2">
    <name type="scientific">Deinococcus soli</name>
    <name type="common">ex Cha et al. 2016</name>
    <dbReference type="NCBI Taxonomy" id="1309411"/>
    <lineage>
        <taxon>Bacteria</taxon>
        <taxon>Thermotogati</taxon>
        <taxon>Deinococcota</taxon>
        <taxon>Deinococci</taxon>
        <taxon>Deinococcales</taxon>
        <taxon>Deinococcaceae</taxon>
        <taxon>Deinococcus</taxon>
    </lineage>
</organism>
<sequence>MTTLSRGIAAVMAISGPRGHATLYRYPHTTYTPQATFWLVEHGGAVLHVTHQDLGAPPWRQAYAGLSWCVNMAYLLTVSECWGAHPTAHNPDSYDDLSDPLMQCAYPAPTPPTTPPTALLTGTAGDAHAALFTRDLISGRLDFLSEHAAPPTPFALWDAYWADLHACATRAALHKDHT</sequence>
<evidence type="ECO:0000313" key="1">
    <source>
        <dbReference type="EMBL" id="MDR6218198.1"/>
    </source>
</evidence>
<dbReference type="RefSeq" id="WP_309854396.1">
    <property type="nucleotide sequence ID" value="NZ_JAVDQJ010000005.1"/>
</dbReference>
<evidence type="ECO:0000313" key="2">
    <source>
        <dbReference type="Proteomes" id="UP001185331"/>
    </source>
</evidence>
<dbReference type="AlphaFoldDB" id="A0AAE3XC53"/>
<dbReference type="Proteomes" id="UP001185331">
    <property type="component" value="Unassembled WGS sequence"/>
</dbReference>
<reference evidence="1" key="1">
    <citation type="submission" date="2023-07" db="EMBL/GenBank/DDBJ databases">
        <title>Sorghum-associated microbial communities from plants grown in Nebraska, USA.</title>
        <authorList>
            <person name="Schachtman D."/>
        </authorList>
    </citation>
    <scope>NUCLEOTIDE SEQUENCE</scope>
    <source>
        <strain evidence="1">BE330</strain>
    </source>
</reference>
<accession>A0AAE3XC53</accession>
<gene>
    <name evidence="1" type="ORF">J2Y00_001761</name>
</gene>
<name>A0AAE3XC53_9DEIO</name>
<protein>
    <submittedName>
        <fullName evidence="1">Uncharacterized protein</fullName>
    </submittedName>
</protein>
<dbReference type="EMBL" id="JAVDQK010000004">
    <property type="protein sequence ID" value="MDR6218198.1"/>
    <property type="molecule type" value="Genomic_DNA"/>
</dbReference>
<comment type="caution">
    <text evidence="1">The sequence shown here is derived from an EMBL/GenBank/DDBJ whole genome shotgun (WGS) entry which is preliminary data.</text>
</comment>